<dbReference type="EMBL" id="MBTF01000012">
    <property type="protein sequence ID" value="OOQ59408.1"/>
    <property type="molecule type" value="Genomic_DNA"/>
</dbReference>
<accession>A0A1S9PFP2</accession>
<dbReference type="AlphaFoldDB" id="A0A1S9PFP2"/>
<evidence type="ECO:0000313" key="2">
    <source>
        <dbReference type="EMBL" id="OOQ59408.1"/>
    </source>
</evidence>
<organism evidence="2 3">
    <name type="scientific">Mucilaginibacter pedocola</name>
    <dbReference type="NCBI Taxonomy" id="1792845"/>
    <lineage>
        <taxon>Bacteria</taxon>
        <taxon>Pseudomonadati</taxon>
        <taxon>Bacteroidota</taxon>
        <taxon>Sphingobacteriia</taxon>
        <taxon>Sphingobacteriales</taxon>
        <taxon>Sphingobacteriaceae</taxon>
        <taxon>Mucilaginibacter</taxon>
    </lineage>
</organism>
<keyword evidence="1" id="KW-1133">Transmembrane helix</keyword>
<keyword evidence="1" id="KW-0472">Membrane</keyword>
<evidence type="ECO:0000256" key="1">
    <source>
        <dbReference type="SAM" id="Phobius"/>
    </source>
</evidence>
<dbReference type="STRING" id="1792845.BC343_04290"/>
<reference evidence="2 3" key="1">
    <citation type="submission" date="2016-07" db="EMBL/GenBank/DDBJ databases">
        <title>Genomic analysis of zinc-resistant bacterium Mucilaginibacter pedocola TBZ30.</title>
        <authorList>
            <person name="Huang J."/>
            <person name="Tang J."/>
        </authorList>
    </citation>
    <scope>NUCLEOTIDE SEQUENCE [LARGE SCALE GENOMIC DNA]</scope>
    <source>
        <strain evidence="2 3">TBZ30</strain>
    </source>
</reference>
<keyword evidence="3" id="KW-1185">Reference proteome</keyword>
<proteinExistence type="predicted"/>
<feature type="transmembrane region" description="Helical" evidence="1">
    <location>
        <begin position="6"/>
        <end position="25"/>
    </location>
</feature>
<keyword evidence="1" id="KW-0812">Transmembrane</keyword>
<dbReference type="RefSeq" id="WP_078348136.1">
    <property type="nucleotide sequence ID" value="NZ_MBTF01000012.1"/>
</dbReference>
<dbReference type="Proteomes" id="UP000189739">
    <property type="component" value="Unassembled WGS sequence"/>
</dbReference>
<protein>
    <submittedName>
        <fullName evidence="2">Uncharacterized protein</fullName>
    </submittedName>
</protein>
<comment type="caution">
    <text evidence="2">The sequence shown here is derived from an EMBL/GenBank/DDBJ whole genome shotgun (WGS) entry which is preliminary data.</text>
</comment>
<gene>
    <name evidence="2" type="ORF">BC343_04290</name>
</gene>
<name>A0A1S9PFP2_9SPHI</name>
<sequence length="83" mass="9455">MQWHKFFLACYTFAVVALVQPWFIAKQYYYNWLMMSPNDEALSFGTMLGNGPADALIKACHNLSIDAKPLFDAFFSVLSPKLV</sequence>
<evidence type="ECO:0000313" key="3">
    <source>
        <dbReference type="Proteomes" id="UP000189739"/>
    </source>
</evidence>